<evidence type="ECO:0008006" key="3">
    <source>
        <dbReference type="Google" id="ProtNLM"/>
    </source>
</evidence>
<evidence type="ECO:0000313" key="2">
    <source>
        <dbReference type="Proteomes" id="UP001451303"/>
    </source>
</evidence>
<comment type="caution">
    <text evidence="1">The sequence shown here is derived from an EMBL/GenBank/DDBJ whole genome shotgun (WGS) entry which is preliminary data.</text>
</comment>
<protein>
    <recommendedName>
        <fullName evidence="3">Secreted protein</fullName>
    </recommendedName>
</protein>
<organism evidence="1 2">
    <name type="scientific">Neurospora intermedia</name>
    <dbReference type="NCBI Taxonomy" id="5142"/>
    <lineage>
        <taxon>Eukaryota</taxon>
        <taxon>Fungi</taxon>
        <taxon>Dikarya</taxon>
        <taxon>Ascomycota</taxon>
        <taxon>Pezizomycotina</taxon>
        <taxon>Sordariomycetes</taxon>
        <taxon>Sordariomycetidae</taxon>
        <taxon>Sordariales</taxon>
        <taxon>Sordariaceae</taxon>
        <taxon>Neurospora</taxon>
    </lineage>
</organism>
<dbReference type="EMBL" id="JAVLET010000003">
    <property type="protein sequence ID" value="KAL0471878.1"/>
    <property type="molecule type" value="Genomic_DNA"/>
</dbReference>
<reference evidence="1 2" key="1">
    <citation type="submission" date="2023-09" db="EMBL/GenBank/DDBJ databases">
        <title>Multi-omics analysis of a traditional fermented food reveals byproduct-associated fungal strains for waste-to-food upcycling.</title>
        <authorList>
            <consortium name="Lawrence Berkeley National Laboratory"/>
            <person name="Rekdal V.M."/>
            <person name="Villalobos-Escobedo J.M."/>
            <person name="Rodriguez-Valeron N."/>
            <person name="Garcia M.O."/>
            <person name="Vasquez D.P."/>
            <person name="Damayanti I."/>
            <person name="Sorensen P.M."/>
            <person name="Baidoo E.E."/>
            <person name="De Carvalho A.C."/>
            <person name="Riley R."/>
            <person name="Lipzen A."/>
            <person name="He G."/>
            <person name="Yan M."/>
            <person name="Haridas S."/>
            <person name="Daum C."/>
            <person name="Yoshinaga Y."/>
            <person name="Ng V."/>
            <person name="Grigoriev I.V."/>
            <person name="Munk R."/>
            <person name="Nuraida L."/>
            <person name="Wijaya C.H."/>
            <person name="Morales P.-C."/>
            <person name="Keasling J.D."/>
        </authorList>
    </citation>
    <scope>NUCLEOTIDE SEQUENCE [LARGE SCALE GENOMIC DNA]</scope>
    <source>
        <strain evidence="1 2">FGSC 2613</strain>
    </source>
</reference>
<dbReference type="Proteomes" id="UP001451303">
    <property type="component" value="Unassembled WGS sequence"/>
</dbReference>
<gene>
    <name evidence="1" type="ORF">QR685DRAFT_217497</name>
</gene>
<sequence>MKVIPSIPIFSRLCSLYLMFISVNGGMSTRVASLGCGGKEGKCTCRWHFHHFSTYLYLLSISTYCMNSLLHNEQLQYYT</sequence>
<name>A0ABR3DGR8_NEUIN</name>
<keyword evidence="2" id="KW-1185">Reference proteome</keyword>
<evidence type="ECO:0000313" key="1">
    <source>
        <dbReference type="EMBL" id="KAL0471878.1"/>
    </source>
</evidence>
<proteinExistence type="predicted"/>
<accession>A0ABR3DGR8</accession>